<feature type="transmembrane region" description="Helical" evidence="1">
    <location>
        <begin position="378"/>
        <end position="399"/>
    </location>
</feature>
<reference evidence="3" key="1">
    <citation type="submission" date="2018-05" db="EMBL/GenBank/DDBJ databases">
        <authorList>
            <person name="Lanie J.A."/>
            <person name="Ng W.-L."/>
            <person name="Kazmierczak K.M."/>
            <person name="Andrzejewski T.M."/>
            <person name="Davidsen T.M."/>
            <person name="Wayne K.J."/>
            <person name="Tettelin H."/>
            <person name="Glass J.I."/>
            <person name="Rusch D."/>
            <person name="Podicherti R."/>
            <person name="Tsui H.-C.T."/>
            <person name="Winkler M.E."/>
        </authorList>
    </citation>
    <scope>NUCLEOTIDE SEQUENCE</scope>
</reference>
<dbReference type="AlphaFoldDB" id="A0A381T3V4"/>
<feature type="transmembrane region" description="Helical" evidence="1">
    <location>
        <begin position="208"/>
        <end position="232"/>
    </location>
</feature>
<gene>
    <name evidence="3" type="ORF">METZ01_LOCUS63112</name>
</gene>
<feature type="transmembrane region" description="Helical" evidence="1">
    <location>
        <begin position="411"/>
        <end position="437"/>
    </location>
</feature>
<feature type="transmembrane region" description="Helical" evidence="1">
    <location>
        <begin position="111"/>
        <end position="129"/>
    </location>
</feature>
<dbReference type="PANTHER" id="PTHR43373">
    <property type="entry name" value="NA(+)/H(+) ANTIPORTER SUBUNIT"/>
    <property type="match status" value="1"/>
</dbReference>
<feature type="transmembrane region" description="Helical" evidence="1">
    <location>
        <begin position="310"/>
        <end position="334"/>
    </location>
</feature>
<feature type="transmembrane region" description="Helical" evidence="1">
    <location>
        <begin position="135"/>
        <end position="154"/>
    </location>
</feature>
<feature type="transmembrane region" description="Helical" evidence="1">
    <location>
        <begin position="36"/>
        <end position="58"/>
    </location>
</feature>
<feature type="transmembrane region" description="Helical" evidence="1">
    <location>
        <begin position="279"/>
        <end position="298"/>
    </location>
</feature>
<dbReference type="PRINTS" id="PR01434">
    <property type="entry name" value="NADHDHGNASE5"/>
</dbReference>
<feature type="domain" description="NADH:quinone oxidoreductase/Mrp antiporter transmembrane" evidence="2">
    <location>
        <begin position="130"/>
        <end position="422"/>
    </location>
</feature>
<feature type="transmembrane region" description="Helical" evidence="1">
    <location>
        <begin position="166"/>
        <end position="188"/>
    </location>
</feature>
<feature type="transmembrane region" description="Helical" evidence="1">
    <location>
        <begin position="78"/>
        <end position="99"/>
    </location>
</feature>
<feature type="transmembrane region" description="Helical" evidence="1">
    <location>
        <begin position="244"/>
        <end position="267"/>
    </location>
</feature>
<accession>A0A381T3V4</accession>
<evidence type="ECO:0000259" key="2">
    <source>
        <dbReference type="Pfam" id="PF00361"/>
    </source>
</evidence>
<protein>
    <recommendedName>
        <fullName evidence="2">NADH:quinone oxidoreductase/Mrp antiporter transmembrane domain-containing protein</fullName>
    </recommendedName>
</protein>
<dbReference type="InterPro" id="IPR050616">
    <property type="entry name" value="CPA3_Na-H_Antiporter_A"/>
</dbReference>
<evidence type="ECO:0000313" key="3">
    <source>
        <dbReference type="EMBL" id="SVA10258.1"/>
    </source>
</evidence>
<keyword evidence="1" id="KW-0472">Membrane</keyword>
<keyword evidence="1" id="KW-0812">Transmembrane</keyword>
<dbReference type="InterPro" id="IPR001750">
    <property type="entry name" value="ND/Mrp_TM"/>
</dbReference>
<feature type="transmembrane region" description="Helical" evidence="1">
    <location>
        <begin position="6"/>
        <end position="24"/>
    </location>
</feature>
<dbReference type="PANTHER" id="PTHR43373:SF1">
    <property type="entry name" value="NA(+)_H(+) ANTIPORTER SUBUNIT A"/>
    <property type="match status" value="1"/>
</dbReference>
<dbReference type="Pfam" id="PF00361">
    <property type="entry name" value="Proton_antipo_M"/>
    <property type="match status" value="1"/>
</dbReference>
<sequence>MDLALRPLAAVLVSLLAAALLPLVGRRPTVRETITITAAILKLALVSSMLPAVLAGQGVEGVSFALGMGLSLQFRVDALGLLFALTASSLWLLTSIYSIGYLRATTSTHQTSYYSAFAVCLSATVGIAFSGNLLTFFVCYEVLTLATYPLVVHGRTPEAQAAGRRYLVYTLAAGQALLVATVWAETLVPGSEFRPGGFLNSQTPSLTVWMLFVLFVVGCGVKAAIMPLHGWLPAAMVAPTPVSALLHAVAVVKAGVFGIVRMVGYVFGLDTLRATGADTVLIIFAVATILIASIRALGEDRLKRRLAYSTIGQLSYIVLGAAVGSVAALTGAMFHIAGHGFMKITMFFCAGTVYTQAHRDGVKGLDGLGRQMPVTMTAFAIGACGLAGVPLLAGFIAKWNLGVGAVEVDHLLLVGVLVVSGLLNVAYFFPILFDAFFRAPTSDVREAGWAMVLPLGVTAVVALLLGVIPDFGLHFFTLARLAAESVVTGSGVLQ</sequence>
<feature type="transmembrane region" description="Helical" evidence="1">
    <location>
        <begin position="449"/>
        <end position="468"/>
    </location>
</feature>
<keyword evidence="1" id="KW-1133">Transmembrane helix</keyword>
<name>A0A381T3V4_9ZZZZ</name>
<dbReference type="EMBL" id="UINC01003909">
    <property type="protein sequence ID" value="SVA10258.1"/>
    <property type="molecule type" value="Genomic_DNA"/>
</dbReference>
<proteinExistence type="predicted"/>
<organism evidence="3">
    <name type="scientific">marine metagenome</name>
    <dbReference type="NCBI Taxonomy" id="408172"/>
    <lineage>
        <taxon>unclassified sequences</taxon>
        <taxon>metagenomes</taxon>
        <taxon>ecological metagenomes</taxon>
    </lineage>
</organism>
<evidence type="ECO:0000256" key="1">
    <source>
        <dbReference type="SAM" id="Phobius"/>
    </source>
</evidence>